<protein>
    <submittedName>
        <fullName evidence="1">Uncharacterized protein</fullName>
    </submittedName>
</protein>
<accession>A0A7W9YBA5</accession>
<sequence>MRWCVLAFGVVFGVDHYQSPLFLPASEIFLATDPDCFRRPRLDPCLDRLWPGGDRAVVFLRSPPIAVLVNGTRCTGAASSCPWSSLPRYVGLTGRVADSSFLPPAGAG</sequence>
<evidence type="ECO:0000313" key="1">
    <source>
        <dbReference type="EMBL" id="MBB6164613.1"/>
    </source>
</evidence>
<keyword evidence="2" id="KW-1185">Reference proteome</keyword>
<reference evidence="1 2" key="1">
    <citation type="submission" date="2020-08" db="EMBL/GenBank/DDBJ databases">
        <title>Genomic Encyclopedia of Type Strains, Phase IV (KMG-IV): sequencing the most valuable type-strain genomes for metagenomic binning, comparative biology and taxonomic classification.</title>
        <authorList>
            <person name="Goeker M."/>
        </authorList>
    </citation>
    <scope>NUCLEOTIDE SEQUENCE [LARGE SCALE GENOMIC DNA]</scope>
    <source>
        <strain evidence="1 2">DSM 100734</strain>
    </source>
</reference>
<comment type="caution">
    <text evidence="1">The sequence shown here is derived from an EMBL/GenBank/DDBJ whole genome shotgun (WGS) entry which is preliminary data.</text>
</comment>
<name>A0A7W9YBA5_9HYPH</name>
<dbReference type="AlphaFoldDB" id="A0A7W9YBA5"/>
<organism evidence="1 2">
    <name type="scientific">Rhizobium wenxiniae</name>
    <dbReference type="NCBI Taxonomy" id="1737357"/>
    <lineage>
        <taxon>Bacteria</taxon>
        <taxon>Pseudomonadati</taxon>
        <taxon>Pseudomonadota</taxon>
        <taxon>Alphaproteobacteria</taxon>
        <taxon>Hyphomicrobiales</taxon>
        <taxon>Rhizobiaceae</taxon>
        <taxon>Rhizobium/Agrobacterium group</taxon>
        <taxon>Rhizobium</taxon>
    </lineage>
</organism>
<evidence type="ECO:0000313" key="2">
    <source>
        <dbReference type="Proteomes" id="UP000547879"/>
    </source>
</evidence>
<gene>
    <name evidence="1" type="ORF">HNQ72_004458</name>
</gene>
<proteinExistence type="predicted"/>
<dbReference type="EMBL" id="JACHEG010000006">
    <property type="protein sequence ID" value="MBB6164613.1"/>
    <property type="molecule type" value="Genomic_DNA"/>
</dbReference>
<dbReference type="Proteomes" id="UP000547879">
    <property type="component" value="Unassembled WGS sequence"/>
</dbReference>